<evidence type="ECO:0000313" key="4">
    <source>
        <dbReference type="EMBL" id="TKA00192.1"/>
    </source>
</evidence>
<organism evidence="4 5">
    <name type="scientific">Actinacidiphila oryziradicis</name>
    <dbReference type="NCBI Taxonomy" id="2571141"/>
    <lineage>
        <taxon>Bacteria</taxon>
        <taxon>Bacillati</taxon>
        <taxon>Actinomycetota</taxon>
        <taxon>Actinomycetes</taxon>
        <taxon>Kitasatosporales</taxon>
        <taxon>Streptomycetaceae</taxon>
        <taxon>Actinacidiphila</taxon>
    </lineage>
</organism>
<evidence type="ECO:0000256" key="1">
    <source>
        <dbReference type="SAM" id="MobiDB-lite"/>
    </source>
</evidence>
<keyword evidence="5" id="KW-1185">Reference proteome</keyword>
<sequence length="217" mass="21041">MQKVSFIAVAALAAGLSLTACSSGGSSGNAAAGASASSAAGTSDLSSPASNSGSSAAAASDSGSGSTANAASQTSGSGTSGSGSSCKTSSLTFSKGTVDVVDDYNHVTIKLTNSGSATCSMRGFPGVDLKGRDGTTSAQRSQHTPSTVNLAPGQSAAFDLEVLQNNTGGSGVSFDQTVITPPNETRSQTMQLGFNLPVQADGNSTPAVIVNEITSAS</sequence>
<dbReference type="InterPro" id="IPR025326">
    <property type="entry name" value="DUF4232"/>
</dbReference>
<keyword evidence="2" id="KW-0732">Signal</keyword>
<dbReference type="PROSITE" id="PS51257">
    <property type="entry name" value="PROKAR_LIPOPROTEIN"/>
    <property type="match status" value="1"/>
</dbReference>
<feature type="domain" description="DUF4232" evidence="3">
    <location>
        <begin position="86"/>
        <end position="198"/>
    </location>
</feature>
<accession>A0A4U0RVC1</accession>
<gene>
    <name evidence="4" type="ORF">FCI23_43455</name>
</gene>
<dbReference type="Pfam" id="PF14016">
    <property type="entry name" value="DUF4232"/>
    <property type="match status" value="1"/>
</dbReference>
<feature type="chain" id="PRO_5038721412" evidence="2">
    <location>
        <begin position="23"/>
        <end position="217"/>
    </location>
</feature>
<name>A0A4U0RVC1_9ACTN</name>
<dbReference type="RefSeq" id="WP_136729575.1">
    <property type="nucleotide sequence ID" value="NZ_SUMC01000089.1"/>
</dbReference>
<feature type="signal peptide" evidence="2">
    <location>
        <begin position="1"/>
        <end position="22"/>
    </location>
</feature>
<dbReference type="OrthoDB" id="3480105at2"/>
<comment type="caution">
    <text evidence="4">The sequence shown here is derived from an EMBL/GenBank/DDBJ whole genome shotgun (WGS) entry which is preliminary data.</text>
</comment>
<evidence type="ECO:0000259" key="3">
    <source>
        <dbReference type="Pfam" id="PF14016"/>
    </source>
</evidence>
<dbReference type="AlphaFoldDB" id="A0A4U0RVC1"/>
<evidence type="ECO:0000256" key="2">
    <source>
        <dbReference type="SAM" id="SignalP"/>
    </source>
</evidence>
<dbReference type="Proteomes" id="UP000305778">
    <property type="component" value="Unassembled WGS sequence"/>
</dbReference>
<reference evidence="4 5" key="1">
    <citation type="submission" date="2019-04" db="EMBL/GenBank/DDBJ databases">
        <title>Streptomyces oryziradicis sp. nov., a novel actinomycete isolated from rhizosphere soil of rice (Oryza sativa L.).</title>
        <authorList>
            <person name="Li C."/>
        </authorList>
    </citation>
    <scope>NUCLEOTIDE SEQUENCE [LARGE SCALE GENOMIC DNA]</scope>
    <source>
        <strain evidence="4 5">NEAU-C40</strain>
    </source>
</reference>
<feature type="region of interest" description="Disordered" evidence="1">
    <location>
        <begin position="22"/>
        <end position="85"/>
    </location>
</feature>
<protein>
    <submittedName>
        <fullName evidence="4">DUF4232 domain-containing protein</fullName>
    </submittedName>
</protein>
<proteinExistence type="predicted"/>
<evidence type="ECO:0000313" key="5">
    <source>
        <dbReference type="Proteomes" id="UP000305778"/>
    </source>
</evidence>
<dbReference type="EMBL" id="SUMC01000089">
    <property type="protein sequence ID" value="TKA00192.1"/>
    <property type="molecule type" value="Genomic_DNA"/>
</dbReference>